<proteinExistence type="predicted"/>
<name>A0A939NKF5_SERMA</name>
<comment type="caution">
    <text evidence="1">The sequence shown here is derived from an EMBL/GenBank/DDBJ whole genome shotgun (WGS) entry which is preliminary data.</text>
</comment>
<dbReference type="EMBL" id="JAGETR010000124">
    <property type="protein sequence ID" value="MBO2007154.1"/>
    <property type="molecule type" value="Genomic_DNA"/>
</dbReference>
<accession>A0A939NKF5</accession>
<organism evidence="1">
    <name type="scientific">Serratia marcescens</name>
    <dbReference type="NCBI Taxonomy" id="615"/>
    <lineage>
        <taxon>Bacteria</taxon>
        <taxon>Pseudomonadati</taxon>
        <taxon>Pseudomonadota</taxon>
        <taxon>Gammaproteobacteria</taxon>
        <taxon>Enterobacterales</taxon>
        <taxon>Yersiniaceae</taxon>
        <taxon>Serratia</taxon>
    </lineage>
</organism>
<reference evidence="1" key="1">
    <citation type="submission" date="2021-03" db="EMBL/GenBank/DDBJ databases">
        <title>Molecular epidemiology and mechanisms of colistin and carbapenem resistance in Enterobacteriaceae from clinical isolates, the environment and porcine samples in Pretoria, South Africa.</title>
        <authorList>
            <person name="Bogoshi D."/>
            <person name="Mbelle N.M."/>
            <person name="Naidoo V."/>
            <person name="Osei Sekyere J."/>
        </authorList>
    </citation>
    <scope>NUCLEOTIDE SEQUENCE</scope>
    <source>
        <strain evidence="1">C080</strain>
    </source>
</reference>
<protein>
    <submittedName>
        <fullName evidence="1">Uncharacterized protein</fullName>
    </submittedName>
</protein>
<gene>
    <name evidence="1" type="ORF">J4732_17285</name>
</gene>
<sequence>MARRAMRRFRFPLTAGSVAPGVRARHGISLFPLSAFGFSIRFDSKGFWRFAKQGCKLI</sequence>
<evidence type="ECO:0000313" key="1">
    <source>
        <dbReference type="EMBL" id="MBO2007154.1"/>
    </source>
</evidence>
<dbReference type="AlphaFoldDB" id="A0A939NKF5"/>